<dbReference type="EnsemblPlants" id="Pp3c1_24894V3.1">
    <property type="protein sequence ID" value="PAC:32967816.CDS.1"/>
    <property type="gene ID" value="Pp3c1_24894"/>
</dbReference>
<feature type="compositionally biased region" description="Polar residues" evidence="1">
    <location>
        <begin position="104"/>
        <end position="115"/>
    </location>
</feature>
<evidence type="ECO:0000313" key="2">
    <source>
        <dbReference type="EMBL" id="PNR62714.1"/>
    </source>
</evidence>
<dbReference type="InParanoid" id="A0A2K1L9M2"/>
<evidence type="ECO:0000313" key="3">
    <source>
        <dbReference type="EnsemblPlants" id="PAC:32967816.CDS.1"/>
    </source>
</evidence>
<accession>A0A2K1L9M2</accession>
<dbReference type="Proteomes" id="UP000006727">
    <property type="component" value="Chromosome 1"/>
</dbReference>
<feature type="compositionally biased region" description="Pro residues" evidence="1">
    <location>
        <begin position="156"/>
        <end position="166"/>
    </location>
</feature>
<feature type="region of interest" description="Disordered" evidence="1">
    <location>
        <begin position="104"/>
        <end position="166"/>
    </location>
</feature>
<evidence type="ECO:0000313" key="4">
    <source>
        <dbReference type="Proteomes" id="UP000006727"/>
    </source>
</evidence>
<evidence type="ECO:0000256" key="1">
    <source>
        <dbReference type="SAM" id="MobiDB-lite"/>
    </source>
</evidence>
<proteinExistence type="predicted"/>
<dbReference type="AlphaFoldDB" id="A0A2K1L9M2"/>
<reference evidence="2 4" key="1">
    <citation type="journal article" date="2008" name="Science">
        <title>The Physcomitrella genome reveals evolutionary insights into the conquest of land by plants.</title>
        <authorList>
            <person name="Rensing S."/>
            <person name="Lang D."/>
            <person name="Zimmer A."/>
            <person name="Terry A."/>
            <person name="Salamov A."/>
            <person name="Shapiro H."/>
            <person name="Nishiyama T."/>
            <person name="Perroud P.-F."/>
            <person name="Lindquist E."/>
            <person name="Kamisugi Y."/>
            <person name="Tanahashi T."/>
            <person name="Sakakibara K."/>
            <person name="Fujita T."/>
            <person name="Oishi K."/>
            <person name="Shin-I T."/>
            <person name="Kuroki Y."/>
            <person name="Toyoda A."/>
            <person name="Suzuki Y."/>
            <person name="Hashimoto A."/>
            <person name="Yamaguchi K."/>
            <person name="Sugano A."/>
            <person name="Kohara Y."/>
            <person name="Fujiyama A."/>
            <person name="Anterola A."/>
            <person name="Aoki S."/>
            <person name="Ashton N."/>
            <person name="Barbazuk W.B."/>
            <person name="Barker E."/>
            <person name="Bennetzen J."/>
            <person name="Bezanilla M."/>
            <person name="Blankenship R."/>
            <person name="Cho S.H."/>
            <person name="Dutcher S."/>
            <person name="Estelle M."/>
            <person name="Fawcett J.A."/>
            <person name="Gundlach H."/>
            <person name="Hanada K."/>
            <person name="Heyl A."/>
            <person name="Hicks K.A."/>
            <person name="Hugh J."/>
            <person name="Lohr M."/>
            <person name="Mayer K."/>
            <person name="Melkozernov A."/>
            <person name="Murata T."/>
            <person name="Nelson D."/>
            <person name="Pils B."/>
            <person name="Prigge M."/>
            <person name="Reiss B."/>
            <person name="Renner T."/>
            <person name="Rombauts S."/>
            <person name="Rushton P."/>
            <person name="Sanderfoot A."/>
            <person name="Schween G."/>
            <person name="Shiu S.-H."/>
            <person name="Stueber K."/>
            <person name="Theodoulou F.L."/>
            <person name="Tu H."/>
            <person name="Van de Peer Y."/>
            <person name="Verrier P.J."/>
            <person name="Waters E."/>
            <person name="Wood A."/>
            <person name="Yang L."/>
            <person name="Cove D."/>
            <person name="Cuming A."/>
            <person name="Hasebe M."/>
            <person name="Lucas S."/>
            <person name="Mishler D.B."/>
            <person name="Reski R."/>
            <person name="Grigoriev I."/>
            <person name="Quatrano R.S."/>
            <person name="Boore J.L."/>
        </authorList>
    </citation>
    <scope>NUCLEOTIDE SEQUENCE [LARGE SCALE GENOMIC DNA]</scope>
    <source>
        <strain evidence="3 4">cv. Gransden 2004</strain>
    </source>
</reference>
<sequence>MLPPENPSKKLQPLHLDLPSSATAFKREITRKLSQNPGISITHQQMATSKQSLSRLNSSSPNLASVLNFRNALQPTLHTSTTLMHMTTPILTRSSDVSQRCSYTVPAQSMSQTGRSPKYASDLDGRNDSAGEAGATAALNTERPLGQRRNTWEGTRPPPLKGSPRS</sequence>
<dbReference type="Gramene" id="Pp3c1_24894V3.1">
    <property type="protein sequence ID" value="PAC:32967816.CDS.1"/>
    <property type="gene ID" value="Pp3c1_24894"/>
</dbReference>
<reference evidence="3" key="3">
    <citation type="submission" date="2020-12" db="UniProtKB">
        <authorList>
            <consortium name="EnsemblPlants"/>
        </authorList>
    </citation>
    <scope>IDENTIFICATION</scope>
</reference>
<keyword evidence="4" id="KW-1185">Reference proteome</keyword>
<gene>
    <name evidence="2" type="ORF">PHYPA_001138</name>
</gene>
<dbReference type="EMBL" id="ABEU02000001">
    <property type="protein sequence ID" value="PNR62714.1"/>
    <property type="molecule type" value="Genomic_DNA"/>
</dbReference>
<protein>
    <submittedName>
        <fullName evidence="2 3">Uncharacterized protein</fullName>
    </submittedName>
</protein>
<reference evidence="2 4" key="2">
    <citation type="journal article" date="2018" name="Plant J.">
        <title>The Physcomitrella patens chromosome-scale assembly reveals moss genome structure and evolution.</title>
        <authorList>
            <person name="Lang D."/>
            <person name="Ullrich K.K."/>
            <person name="Murat F."/>
            <person name="Fuchs J."/>
            <person name="Jenkins J."/>
            <person name="Haas F.B."/>
            <person name="Piednoel M."/>
            <person name="Gundlach H."/>
            <person name="Van Bel M."/>
            <person name="Meyberg R."/>
            <person name="Vives C."/>
            <person name="Morata J."/>
            <person name="Symeonidi A."/>
            <person name="Hiss M."/>
            <person name="Muchero W."/>
            <person name="Kamisugi Y."/>
            <person name="Saleh O."/>
            <person name="Blanc G."/>
            <person name="Decker E.L."/>
            <person name="van Gessel N."/>
            <person name="Grimwood J."/>
            <person name="Hayes R.D."/>
            <person name="Graham S.W."/>
            <person name="Gunter L.E."/>
            <person name="McDaniel S.F."/>
            <person name="Hoernstein S.N.W."/>
            <person name="Larsson A."/>
            <person name="Li F.W."/>
            <person name="Perroud P.F."/>
            <person name="Phillips J."/>
            <person name="Ranjan P."/>
            <person name="Rokshar D.S."/>
            <person name="Rothfels C.J."/>
            <person name="Schneider L."/>
            <person name="Shu S."/>
            <person name="Stevenson D.W."/>
            <person name="Thummler F."/>
            <person name="Tillich M."/>
            <person name="Villarreal Aguilar J.C."/>
            <person name="Widiez T."/>
            <person name="Wong G.K."/>
            <person name="Wymore A."/>
            <person name="Zhang Y."/>
            <person name="Zimmer A.D."/>
            <person name="Quatrano R.S."/>
            <person name="Mayer K.F.X."/>
            <person name="Goodstein D."/>
            <person name="Casacuberta J.M."/>
            <person name="Vandepoele K."/>
            <person name="Reski R."/>
            <person name="Cuming A.C."/>
            <person name="Tuskan G.A."/>
            <person name="Maumus F."/>
            <person name="Salse J."/>
            <person name="Schmutz J."/>
            <person name="Rensing S.A."/>
        </authorList>
    </citation>
    <scope>NUCLEOTIDE SEQUENCE [LARGE SCALE GENOMIC DNA]</scope>
    <source>
        <strain evidence="3 4">cv. Gransden 2004</strain>
    </source>
</reference>
<name>A0A2K1L9M2_PHYPA</name>
<organism evidence="2">
    <name type="scientific">Physcomitrium patens</name>
    <name type="common">Spreading-leaved earth moss</name>
    <name type="synonym">Physcomitrella patens</name>
    <dbReference type="NCBI Taxonomy" id="3218"/>
    <lineage>
        <taxon>Eukaryota</taxon>
        <taxon>Viridiplantae</taxon>
        <taxon>Streptophyta</taxon>
        <taxon>Embryophyta</taxon>
        <taxon>Bryophyta</taxon>
        <taxon>Bryophytina</taxon>
        <taxon>Bryopsida</taxon>
        <taxon>Funariidae</taxon>
        <taxon>Funariales</taxon>
        <taxon>Funariaceae</taxon>
        <taxon>Physcomitrium</taxon>
    </lineage>
</organism>